<dbReference type="Proteomes" id="UP000265020">
    <property type="component" value="Unassembled WGS sequence"/>
</dbReference>
<proteinExistence type="predicted"/>
<organism evidence="1 2">
    <name type="scientific">Cyprinodon variegatus</name>
    <name type="common">Sheepshead minnow</name>
    <dbReference type="NCBI Taxonomy" id="28743"/>
    <lineage>
        <taxon>Eukaryota</taxon>
        <taxon>Metazoa</taxon>
        <taxon>Chordata</taxon>
        <taxon>Craniata</taxon>
        <taxon>Vertebrata</taxon>
        <taxon>Euteleostomi</taxon>
        <taxon>Actinopterygii</taxon>
        <taxon>Neopterygii</taxon>
        <taxon>Teleostei</taxon>
        <taxon>Neoteleostei</taxon>
        <taxon>Acanthomorphata</taxon>
        <taxon>Ovalentaria</taxon>
        <taxon>Atherinomorphae</taxon>
        <taxon>Cyprinodontiformes</taxon>
        <taxon>Cyprinodontidae</taxon>
        <taxon>Cyprinodon</taxon>
    </lineage>
</organism>
<evidence type="ECO:0000313" key="2">
    <source>
        <dbReference type="Proteomes" id="UP000265020"/>
    </source>
</evidence>
<keyword evidence="2" id="KW-1185">Reference proteome</keyword>
<name>A0A3Q2D681_CYPVA</name>
<evidence type="ECO:0000313" key="1">
    <source>
        <dbReference type="Ensembl" id="ENSCVAP00000013869.1"/>
    </source>
</evidence>
<dbReference type="Ensembl" id="ENSCVAT00000021554.1">
    <property type="protein sequence ID" value="ENSCVAP00000013869.1"/>
    <property type="gene ID" value="ENSCVAG00000016432.1"/>
</dbReference>
<sequence>MSLLWRSLRANRMFLHRTLCWPPCSATLHNVSFPIFTLFTKDSCLLHVAENSTGLTRLNREKLQYSILVLSCIYFFDVECTLHPHIDIYYYVVPAEGL</sequence>
<dbReference type="AlphaFoldDB" id="A0A3Q2D681"/>
<reference evidence="1" key="2">
    <citation type="submission" date="2025-09" db="UniProtKB">
        <authorList>
            <consortium name="Ensembl"/>
        </authorList>
    </citation>
    <scope>IDENTIFICATION</scope>
</reference>
<protein>
    <submittedName>
        <fullName evidence="1">Uncharacterized protein</fullName>
    </submittedName>
</protein>
<reference evidence="1" key="1">
    <citation type="submission" date="2025-08" db="UniProtKB">
        <authorList>
            <consortium name="Ensembl"/>
        </authorList>
    </citation>
    <scope>IDENTIFICATION</scope>
</reference>
<accession>A0A3Q2D681</accession>